<dbReference type="Proteomes" id="UP001634007">
    <property type="component" value="Unassembled WGS sequence"/>
</dbReference>
<evidence type="ECO:0000313" key="2">
    <source>
        <dbReference type="EMBL" id="KAL3746794.1"/>
    </source>
</evidence>
<gene>
    <name evidence="2" type="ORF">ACJRO7_015694</name>
</gene>
<dbReference type="EMBL" id="JBJKBG010000003">
    <property type="protein sequence ID" value="KAL3746794.1"/>
    <property type="molecule type" value="Genomic_DNA"/>
</dbReference>
<name>A0ABD3L4I7_EUCGL</name>
<feature type="region of interest" description="Disordered" evidence="1">
    <location>
        <begin position="97"/>
        <end position="117"/>
    </location>
</feature>
<comment type="caution">
    <text evidence="2">The sequence shown here is derived from an EMBL/GenBank/DDBJ whole genome shotgun (WGS) entry which is preliminary data.</text>
</comment>
<dbReference type="AlphaFoldDB" id="A0ABD3L4I7"/>
<organism evidence="2 3">
    <name type="scientific">Eucalyptus globulus</name>
    <name type="common">Tasmanian blue gum</name>
    <dbReference type="NCBI Taxonomy" id="34317"/>
    <lineage>
        <taxon>Eukaryota</taxon>
        <taxon>Viridiplantae</taxon>
        <taxon>Streptophyta</taxon>
        <taxon>Embryophyta</taxon>
        <taxon>Tracheophyta</taxon>
        <taxon>Spermatophyta</taxon>
        <taxon>Magnoliopsida</taxon>
        <taxon>eudicotyledons</taxon>
        <taxon>Gunneridae</taxon>
        <taxon>Pentapetalae</taxon>
        <taxon>rosids</taxon>
        <taxon>malvids</taxon>
        <taxon>Myrtales</taxon>
        <taxon>Myrtaceae</taxon>
        <taxon>Myrtoideae</taxon>
        <taxon>Eucalypteae</taxon>
        <taxon>Eucalyptus</taxon>
    </lineage>
</organism>
<evidence type="ECO:0000256" key="1">
    <source>
        <dbReference type="SAM" id="MobiDB-lite"/>
    </source>
</evidence>
<feature type="compositionally biased region" description="Polar residues" evidence="1">
    <location>
        <begin position="97"/>
        <end position="106"/>
    </location>
</feature>
<keyword evidence="3" id="KW-1185">Reference proteome</keyword>
<protein>
    <submittedName>
        <fullName evidence="2">Uncharacterized protein</fullName>
    </submittedName>
</protein>
<reference evidence="2 3" key="1">
    <citation type="submission" date="2024-11" db="EMBL/GenBank/DDBJ databases">
        <title>Chromosome-level genome assembly of Eucalyptus globulus Labill. provides insights into its genome evolution.</title>
        <authorList>
            <person name="Li X."/>
        </authorList>
    </citation>
    <scope>NUCLEOTIDE SEQUENCE [LARGE SCALE GENOMIC DNA]</scope>
    <source>
        <strain evidence="2">CL2024</strain>
        <tissue evidence="2">Fresh tender leaves</tissue>
    </source>
</reference>
<proteinExistence type="predicted"/>
<accession>A0ABD3L4I7</accession>
<sequence length="117" mass="13095">MQGGRLKRSWLDGDEGANGQGALCRARPVTMDILREGGSFVTWLKTMLRHCWGKGDNIRCRRWISKQQQQLSQFVMQAARSRLRWLASSWCKATTSLSSQPGNQQCIAGRAPGDQTA</sequence>
<evidence type="ECO:0000313" key="3">
    <source>
        <dbReference type="Proteomes" id="UP001634007"/>
    </source>
</evidence>